<dbReference type="Proteomes" id="UP000515908">
    <property type="component" value="Chromosome 04"/>
</dbReference>
<proteinExistence type="predicted"/>
<sequence length="215" mass="23494">MTDNQAVSSVKAIVYYGEKYIELEDTSVTLQDLKEAFESQCETVFLRERASGKVVATLPYETIVLAPSSETPVLLDLVESTAQDEEGAADAADTRAAAGAGVMEQLVELGAVELLFDGDGKGSEYDSTSAPALLQNILYPPSIYSPFRYQRDPLYVNRKAEGSFRPWETTVGGPYASFIDTYHVDDALPADVMEKRSDLDFTPNHFLEGHTSTSS</sequence>
<accession>A0A7G2C885</accession>
<evidence type="ECO:0000313" key="1">
    <source>
        <dbReference type="EMBL" id="CAD2215017.1"/>
    </source>
</evidence>
<dbReference type="AlphaFoldDB" id="A0A7G2C885"/>
<reference evidence="1 2" key="1">
    <citation type="submission" date="2020-08" db="EMBL/GenBank/DDBJ databases">
        <authorList>
            <person name="Newling K."/>
            <person name="Davey J."/>
            <person name="Forrester S."/>
        </authorList>
    </citation>
    <scope>NUCLEOTIDE SEQUENCE [LARGE SCALE GENOMIC DNA]</scope>
    <source>
        <strain evidence="2">Crithidia deanei Carvalho (ATCC PRA-265)</strain>
    </source>
</reference>
<name>A0A7G2C885_9TRYP</name>
<protein>
    <submittedName>
        <fullName evidence="1">Uncharacterized protein</fullName>
    </submittedName>
</protein>
<organism evidence="1 2">
    <name type="scientific">Angomonas deanei</name>
    <dbReference type="NCBI Taxonomy" id="59799"/>
    <lineage>
        <taxon>Eukaryota</taxon>
        <taxon>Discoba</taxon>
        <taxon>Euglenozoa</taxon>
        <taxon>Kinetoplastea</taxon>
        <taxon>Metakinetoplastina</taxon>
        <taxon>Trypanosomatida</taxon>
        <taxon>Trypanosomatidae</taxon>
        <taxon>Strigomonadinae</taxon>
        <taxon>Angomonas</taxon>
    </lineage>
</organism>
<gene>
    <name evidence="1" type="ORF">ADEAN_000247000</name>
</gene>
<dbReference type="VEuPathDB" id="TriTrypDB:ADEAN_000247000"/>
<keyword evidence="2" id="KW-1185">Reference proteome</keyword>
<evidence type="ECO:0000313" key="2">
    <source>
        <dbReference type="Proteomes" id="UP000515908"/>
    </source>
</evidence>
<dbReference type="EMBL" id="LR877148">
    <property type="protein sequence ID" value="CAD2215017.1"/>
    <property type="molecule type" value="Genomic_DNA"/>
</dbReference>